<keyword evidence="3 9" id="KW-0808">Transferase</keyword>
<accession>A0A8C8FZ33</accession>
<gene>
    <name evidence="12" type="primary">b4galnt4a</name>
</gene>
<evidence type="ECO:0000259" key="11">
    <source>
        <dbReference type="PROSITE" id="PS51820"/>
    </source>
</evidence>
<comment type="similarity">
    <text evidence="2 9">Belongs to the chondroitin N-acetylgalactosaminyltransferase family.</text>
</comment>
<sequence>MCVLQTLCPQSFKGQANLHVFEDWCGSSVAQLRKNLHFPLYPHTRTTVKKLAVAPKWKNYGLRIFGFIHPYRDGDFQFSVSSDDNSEFWVSPDESPLNARLLVYVGQLGTEWTAPGEFSKFRSQSSKSVHLISSRRYYFEILHKQDDKGSDHVEVGWRPFLPGLKYEVIDSAYISLYTDESSLKMNSVEHIPQTLASHSRPSSVEEQSQEHSHFSSQHGADMLKPDPRDTFYSTPMIQASRLENVLPACLYSPTYVVKDFPIARYQGLQFVYLSFIYPNDFTRLTHMERENKCFYRESPIYLEKFGFYKYMKIDEEDDDRPFFFPNPDGNINWQRTFSVNPMDFELLRSDWNDLRCNVSGNLQLAESEVVDVLAQYMEKLNERNGGIYTLLRIINVEKRRDSARGNRYLVELELMERGRNVVRLSEYIYLLLHRGRTPAPPTSTHPPAQPGPVMLQWRKDVMVHFVVPVKNQARWVQQFITDMEELHRQTKDDNFSIIIVDFESTDMDVEQALRESTVPRCVFLITPYLCMCVLQDNHSIAFLCDLHIHFPHNILESIRKHCVEGRLAFAPIVMRLGCGSSPLEPDGYWEVNGFGLFGIYKSDFDKIGGMNTEEFKDRWGGEDWELLDRVLQNGLEVERLRLRNFFHYYHSKRGMWNAQNKKTPKG</sequence>
<dbReference type="EC" id="2.4.1.244" evidence="9"/>
<organism evidence="12 13">
    <name type="scientific">Oncorhynchus tshawytscha</name>
    <name type="common">Chinook salmon</name>
    <name type="synonym">Salmo tshawytscha</name>
    <dbReference type="NCBI Taxonomy" id="74940"/>
    <lineage>
        <taxon>Eukaryota</taxon>
        <taxon>Metazoa</taxon>
        <taxon>Chordata</taxon>
        <taxon>Craniata</taxon>
        <taxon>Vertebrata</taxon>
        <taxon>Euteleostomi</taxon>
        <taxon>Actinopterygii</taxon>
        <taxon>Neopterygii</taxon>
        <taxon>Teleostei</taxon>
        <taxon>Protacanthopterygii</taxon>
        <taxon>Salmoniformes</taxon>
        <taxon>Salmonidae</taxon>
        <taxon>Salmoninae</taxon>
        <taxon>Oncorhynchus</taxon>
    </lineage>
</organism>
<feature type="region of interest" description="Disordered" evidence="10">
    <location>
        <begin position="194"/>
        <end position="220"/>
    </location>
</feature>
<keyword evidence="8" id="KW-0472">Membrane</keyword>
<feature type="domain" description="PA14" evidence="11">
    <location>
        <begin position="11"/>
        <end position="173"/>
    </location>
</feature>
<dbReference type="AlphaFoldDB" id="A0A8C8FZ33"/>
<dbReference type="Pfam" id="PF05679">
    <property type="entry name" value="CHGN"/>
    <property type="match status" value="1"/>
</dbReference>
<keyword evidence="6" id="KW-1133">Transmembrane helix</keyword>
<dbReference type="InterPro" id="IPR008428">
    <property type="entry name" value="Chond_GalNAc"/>
</dbReference>
<dbReference type="GO" id="GO:0032580">
    <property type="term" value="C:Golgi cisterna membrane"/>
    <property type="evidence" value="ECO:0007669"/>
    <property type="project" value="UniProtKB-SubCell"/>
</dbReference>
<evidence type="ECO:0000256" key="10">
    <source>
        <dbReference type="SAM" id="MobiDB-lite"/>
    </source>
</evidence>
<comment type="catalytic activity">
    <reaction evidence="9">
        <text>an N-acetyl-beta-D-glucosaminyl derivative + UDP-N-acetyl-alpha-D-galactosamine = an N-acetyl-beta-D-galactosaminyl-(1-&gt;4)-N-acetyl-beta-D-glucosaminyl derivative + UDP + H(+)</text>
        <dbReference type="Rhea" id="RHEA:20493"/>
        <dbReference type="ChEBI" id="CHEBI:15378"/>
        <dbReference type="ChEBI" id="CHEBI:58223"/>
        <dbReference type="ChEBI" id="CHEBI:61631"/>
        <dbReference type="ChEBI" id="CHEBI:67138"/>
        <dbReference type="ChEBI" id="CHEBI:138027"/>
        <dbReference type="EC" id="2.4.1.244"/>
    </reaction>
</comment>
<keyword evidence="4" id="KW-0812">Transmembrane</keyword>
<evidence type="ECO:0000256" key="8">
    <source>
        <dbReference type="ARBA" id="ARBA00023136"/>
    </source>
</evidence>
<dbReference type="InterPro" id="IPR051227">
    <property type="entry name" value="CS_glycosyltransferase"/>
</dbReference>
<dbReference type="PANTHER" id="PTHR12369">
    <property type="entry name" value="CHONDROITIN SYNTHASE"/>
    <property type="match status" value="1"/>
</dbReference>
<dbReference type="PROSITE" id="PS51820">
    <property type="entry name" value="PA14"/>
    <property type="match status" value="1"/>
</dbReference>
<dbReference type="Pfam" id="PF02709">
    <property type="entry name" value="Glyco_transf_7C"/>
    <property type="match status" value="1"/>
</dbReference>
<evidence type="ECO:0000256" key="1">
    <source>
        <dbReference type="ARBA" id="ARBA00004447"/>
    </source>
</evidence>
<evidence type="ECO:0000313" key="13">
    <source>
        <dbReference type="Proteomes" id="UP000694402"/>
    </source>
</evidence>
<reference evidence="12" key="1">
    <citation type="submission" date="2025-08" db="UniProtKB">
        <authorList>
            <consortium name="Ensembl"/>
        </authorList>
    </citation>
    <scope>IDENTIFICATION</scope>
</reference>
<dbReference type="GeneTree" id="ENSGT01050000244857"/>
<keyword evidence="5 9" id="KW-0735">Signal-anchor</keyword>
<evidence type="ECO:0000256" key="5">
    <source>
        <dbReference type="ARBA" id="ARBA00022968"/>
    </source>
</evidence>
<name>A0A8C8FZ33_ONCTS</name>
<protein>
    <recommendedName>
        <fullName evidence="9">Beta-1,4-N-acetylgalactosaminyltransferase</fullName>
        <ecNumber evidence="9">2.4.1.244</ecNumber>
    </recommendedName>
</protein>
<evidence type="ECO:0000256" key="2">
    <source>
        <dbReference type="ARBA" id="ARBA00009239"/>
    </source>
</evidence>
<proteinExistence type="inferred from homology"/>
<dbReference type="PANTHER" id="PTHR12369:SF46">
    <property type="entry name" value="N-ACETYL-BETA-GLUCOSAMINYL-GLYCOPROTEIN 4-BETA-N-ACETYLGALACTOSAMINYLTRANSFERASE 1"/>
    <property type="match status" value="1"/>
</dbReference>
<keyword evidence="13" id="KW-1185">Reference proteome</keyword>
<dbReference type="InterPro" id="IPR037524">
    <property type="entry name" value="PA14/GLEYA"/>
</dbReference>
<evidence type="ECO:0000256" key="9">
    <source>
        <dbReference type="RuleBase" id="RU364016"/>
    </source>
</evidence>
<evidence type="ECO:0000256" key="4">
    <source>
        <dbReference type="ARBA" id="ARBA00022692"/>
    </source>
</evidence>
<dbReference type="Gene3D" id="3.90.550.10">
    <property type="entry name" value="Spore Coat Polysaccharide Biosynthesis Protein SpsA, Chain A"/>
    <property type="match status" value="1"/>
</dbReference>
<dbReference type="GO" id="GO:0033842">
    <property type="term" value="F:N-acetyl-beta-glucosaminyl-derivative 4-beta-N-acetylgalactosaminyltransferase activity"/>
    <property type="evidence" value="ECO:0007669"/>
    <property type="project" value="UniProtKB-EC"/>
</dbReference>
<evidence type="ECO:0000256" key="7">
    <source>
        <dbReference type="ARBA" id="ARBA00023034"/>
    </source>
</evidence>
<dbReference type="SUPFAM" id="SSF53448">
    <property type="entry name" value="Nucleotide-diphospho-sugar transferases"/>
    <property type="match status" value="1"/>
</dbReference>
<dbReference type="SMART" id="SM00758">
    <property type="entry name" value="PA14"/>
    <property type="match status" value="1"/>
</dbReference>
<evidence type="ECO:0000256" key="3">
    <source>
        <dbReference type="ARBA" id="ARBA00022679"/>
    </source>
</evidence>
<dbReference type="Ensembl" id="ENSOTST00005045510.2">
    <property type="protein sequence ID" value="ENSOTSP00005041825.2"/>
    <property type="gene ID" value="ENSOTSG00005019872.2"/>
</dbReference>
<dbReference type="InterPro" id="IPR029044">
    <property type="entry name" value="Nucleotide-diphossugar_trans"/>
</dbReference>
<evidence type="ECO:0000256" key="6">
    <source>
        <dbReference type="ARBA" id="ARBA00022989"/>
    </source>
</evidence>
<comment type="function">
    <text evidence="9">Transfers N-acetylgalactosamine (GalNAc) from UDP-GalNAc to N-acetylglucosamine-beta-benzyl with a beta-1,4-linkage to form N,N'-diacetyllactosediamine, GalNAc-beta-1,4-GlcNAc structures in N-linked glycans and probably O-linked glycans.</text>
</comment>
<dbReference type="InterPro" id="IPR027791">
    <property type="entry name" value="Galactosyl_T_C"/>
</dbReference>
<evidence type="ECO:0000313" key="12">
    <source>
        <dbReference type="Ensembl" id="ENSOTSP00005041825.2"/>
    </source>
</evidence>
<keyword evidence="7 9" id="KW-0333">Golgi apparatus</keyword>
<reference evidence="12" key="2">
    <citation type="submission" date="2025-09" db="UniProtKB">
        <authorList>
            <consortium name="Ensembl"/>
        </authorList>
    </citation>
    <scope>IDENTIFICATION</scope>
</reference>
<dbReference type="InterPro" id="IPR011658">
    <property type="entry name" value="PA14_dom"/>
</dbReference>
<dbReference type="Proteomes" id="UP000694402">
    <property type="component" value="Unassembled WGS sequence"/>
</dbReference>
<comment type="subcellular location">
    <subcellularLocation>
        <location evidence="1 9">Golgi apparatus</location>
        <location evidence="1 9">Golgi stack membrane</location>
        <topology evidence="1 9">Single-pass type II membrane protein</topology>
    </subcellularLocation>
</comment>